<evidence type="ECO:0000313" key="2">
    <source>
        <dbReference type="Proteomes" id="UP000193144"/>
    </source>
</evidence>
<dbReference type="AlphaFoldDB" id="A0A1Y1Y5K1"/>
<proteinExistence type="predicted"/>
<dbReference type="EMBL" id="MCFA01000349">
    <property type="protein sequence ID" value="ORX93273.1"/>
    <property type="molecule type" value="Genomic_DNA"/>
</dbReference>
<dbReference type="OrthoDB" id="4192220at2759"/>
<protein>
    <recommendedName>
        <fullName evidence="3">F-box domain-containing protein</fullName>
    </recommendedName>
</protein>
<organism evidence="1 2">
    <name type="scientific">Clohesyomyces aquaticus</name>
    <dbReference type="NCBI Taxonomy" id="1231657"/>
    <lineage>
        <taxon>Eukaryota</taxon>
        <taxon>Fungi</taxon>
        <taxon>Dikarya</taxon>
        <taxon>Ascomycota</taxon>
        <taxon>Pezizomycotina</taxon>
        <taxon>Dothideomycetes</taxon>
        <taxon>Pleosporomycetidae</taxon>
        <taxon>Pleosporales</taxon>
        <taxon>Lindgomycetaceae</taxon>
        <taxon>Clohesyomyces</taxon>
    </lineage>
</organism>
<accession>A0A1Y1Y5K1</accession>
<sequence>MSFRPGITIDTDLNGGVNTCLSLEEYFVMESSNISILPDDIMITVATELRRSDSARADLSAFVLVQKRWYHIGIPVLYGNIAFSVTTIKRLRTSFPAEKFGEHVRSLTLQIRCPPRSKDHFSEHEDPLAEDLAAVVPTVQHLTNLASFSLVLRCPNWGFFEYLPRSVVVAILDELPESCINLELDIGPQNGLKGEVHVCDTIRSLLPRLRNLRIRVGEMCGAIFGMINENGDNFEPVSIPKVNSMVVNCGYDGEEVEKCTMEDWGSAWPLVTESLSRLIAQGSGVASSGAKVYAMMNTDEWLAPPKIGVFGVIRVDMMAKTSWAFPKWFERTPATPTLGPSLFHAIRVPGYDFWAEDYDTIEAIAEGQLWRDVRGGGRLPVEVLQAERNNLPSFGTGCVEKPLEMHKNWVEGGDWGGELLFAQETGDDYLSLKAIRTIEP</sequence>
<dbReference type="STRING" id="1231657.A0A1Y1Y5K1"/>
<evidence type="ECO:0008006" key="3">
    <source>
        <dbReference type="Google" id="ProtNLM"/>
    </source>
</evidence>
<keyword evidence="2" id="KW-1185">Reference proteome</keyword>
<reference evidence="1 2" key="1">
    <citation type="submission" date="2016-07" db="EMBL/GenBank/DDBJ databases">
        <title>Pervasive Adenine N6-methylation of Active Genes in Fungi.</title>
        <authorList>
            <consortium name="DOE Joint Genome Institute"/>
            <person name="Mondo S.J."/>
            <person name="Dannebaum R.O."/>
            <person name="Kuo R.C."/>
            <person name="Labutti K."/>
            <person name="Haridas S."/>
            <person name="Kuo A."/>
            <person name="Salamov A."/>
            <person name="Ahrendt S.R."/>
            <person name="Lipzen A."/>
            <person name="Sullivan W."/>
            <person name="Andreopoulos W.B."/>
            <person name="Clum A."/>
            <person name="Lindquist E."/>
            <person name="Daum C."/>
            <person name="Ramamoorthy G.K."/>
            <person name="Gryganskyi A."/>
            <person name="Culley D."/>
            <person name="Magnuson J.K."/>
            <person name="James T.Y."/>
            <person name="O'Malley M.A."/>
            <person name="Stajich J.E."/>
            <person name="Spatafora J.W."/>
            <person name="Visel A."/>
            <person name="Grigoriev I.V."/>
        </authorList>
    </citation>
    <scope>NUCLEOTIDE SEQUENCE [LARGE SCALE GENOMIC DNA]</scope>
    <source>
        <strain evidence="1 2">CBS 115471</strain>
    </source>
</reference>
<evidence type="ECO:0000313" key="1">
    <source>
        <dbReference type="EMBL" id="ORX93273.1"/>
    </source>
</evidence>
<gene>
    <name evidence="1" type="ORF">BCR34DRAFT_594728</name>
</gene>
<name>A0A1Y1Y5K1_9PLEO</name>
<comment type="caution">
    <text evidence="1">The sequence shown here is derived from an EMBL/GenBank/DDBJ whole genome shotgun (WGS) entry which is preliminary data.</text>
</comment>
<dbReference type="Proteomes" id="UP000193144">
    <property type="component" value="Unassembled WGS sequence"/>
</dbReference>